<dbReference type="GO" id="GO:0006631">
    <property type="term" value="P:fatty acid metabolic process"/>
    <property type="evidence" value="ECO:0007669"/>
    <property type="project" value="TreeGrafter"/>
</dbReference>
<dbReference type="Gene3D" id="3.40.50.12780">
    <property type="entry name" value="N-terminal domain of ligase-like"/>
    <property type="match status" value="1"/>
</dbReference>
<proteinExistence type="predicted"/>
<accession>A0A6A6B4Q3</accession>
<reference evidence="2" key="1">
    <citation type="journal article" date="2020" name="Stud. Mycol.">
        <title>101 Dothideomycetes genomes: a test case for predicting lifestyles and emergence of pathogens.</title>
        <authorList>
            <person name="Haridas S."/>
            <person name="Albert R."/>
            <person name="Binder M."/>
            <person name="Bloem J."/>
            <person name="Labutti K."/>
            <person name="Salamov A."/>
            <person name="Andreopoulos B."/>
            <person name="Baker S."/>
            <person name="Barry K."/>
            <person name="Bills G."/>
            <person name="Bluhm B."/>
            <person name="Cannon C."/>
            <person name="Castanera R."/>
            <person name="Culley D."/>
            <person name="Daum C."/>
            <person name="Ezra D."/>
            <person name="Gonzalez J."/>
            <person name="Henrissat B."/>
            <person name="Kuo A."/>
            <person name="Liang C."/>
            <person name="Lipzen A."/>
            <person name="Lutzoni F."/>
            <person name="Magnuson J."/>
            <person name="Mondo S."/>
            <person name="Nolan M."/>
            <person name="Ohm R."/>
            <person name="Pangilinan J."/>
            <person name="Park H.-J."/>
            <person name="Ramirez L."/>
            <person name="Alfaro M."/>
            <person name="Sun H."/>
            <person name="Tritt A."/>
            <person name="Yoshinaga Y."/>
            <person name="Zwiers L.-H."/>
            <person name="Turgeon B."/>
            <person name="Goodwin S."/>
            <person name="Spatafora J."/>
            <person name="Crous P."/>
            <person name="Grigoriev I."/>
        </authorList>
    </citation>
    <scope>NUCLEOTIDE SEQUENCE</scope>
    <source>
        <strain evidence="2">CBS 121167</strain>
    </source>
</reference>
<dbReference type="PANTHER" id="PTHR43201">
    <property type="entry name" value="ACYL-COA SYNTHETASE"/>
    <property type="match status" value="1"/>
</dbReference>
<gene>
    <name evidence="2" type="ORF">K452DRAFT_235401</name>
</gene>
<dbReference type="InterPro" id="IPR045851">
    <property type="entry name" value="AMP-bd_C_sf"/>
</dbReference>
<name>A0A6A6B4Q3_9PEZI</name>
<dbReference type="AlphaFoldDB" id="A0A6A6B4Q3"/>
<dbReference type="PANTHER" id="PTHR43201:SF32">
    <property type="entry name" value="2-SUCCINYLBENZOATE--COA LIGASE, CHLOROPLASTIC_PEROXISOMAL"/>
    <property type="match status" value="1"/>
</dbReference>
<dbReference type="SUPFAM" id="SSF56801">
    <property type="entry name" value="Acetyl-CoA synthetase-like"/>
    <property type="match status" value="1"/>
</dbReference>
<sequence>MHLAEIDGGPLDNQSSIFSLIEQGLRKNPHGTAIICTHQPESHLSDLLEIIGTPQQSSKNDFGCLALTYSQIHHMAKILATGMLANGVQPKSIILMMIPNGGEHCVLLWACIIMRLTYVCVDPSALDTSKQAVLLNTLKMVKPSLIVVPNATGAEVLQTAVVESHLAEPLYISLQGDAPNGWKSLLDFAIDEPKLSLSQDELLDAARDDDPNRIHSILFTSGTSGQPKGCPLRAGGMSHVLISQSWLLNGDNCALALQQAHNSRAIAPAQMLQTWKEGGAVVASGRGFSVDDMADAIEKYHVTFIVLSPAMVHSIGQRLASRPFNVESVRSIQLGGDAVTKDLLIRCAALFPCAKICINHGMTEGGGSFKWPFFSTPTSNIPYFGEICPIGTIAPGAVVRIWDTAEGTVSKRDRPGELHLCSGSLIPHYMDKVSESSFYEDNNGRWFNTCDIAMIANDGLVYILGRKKDMIKRNGIAVMPAAIESCLEKYVDSQASVVAVPHPTLGHEPYAVLKSFNGKSEDDIRSHVLYTLGNDYELGGLSLLERIGLQEFPVNETHKVKKLEVEAAVWRFLNGN</sequence>
<organism evidence="2 3">
    <name type="scientific">Aplosporella prunicola CBS 121167</name>
    <dbReference type="NCBI Taxonomy" id="1176127"/>
    <lineage>
        <taxon>Eukaryota</taxon>
        <taxon>Fungi</taxon>
        <taxon>Dikarya</taxon>
        <taxon>Ascomycota</taxon>
        <taxon>Pezizomycotina</taxon>
        <taxon>Dothideomycetes</taxon>
        <taxon>Dothideomycetes incertae sedis</taxon>
        <taxon>Botryosphaeriales</taxon>
        <taxon>Aplosporellaceae</taxon>
        <taxon>Aplosporella</taxon>
    </lineage>
</organism>
<feature type="domain" description="AMP-dependent synthetase/ligase" evidence="1">
    <location>
        <begin position="66"/>
        <end position="429"/>
    </location>
</feature>
<protein>
    <recommendedName>
        <fullName evidence="1">AMP-dependent synthetase/ligase domain-containing protein</fullName>
    </recommendedName>
</protein>
<dbReference type="CDD" id="cd04433">
    <property type="entry name" value="AFD_class_I"/>
    <property type="match status" value="1"/>
</dbReference>
<dbReference type="InterPro" id="IPR020845">
    <property type="entry name" value="AMP-binding_CS"/>
</dbReference>
<dbReference type="RefSeq" id="XP_033393446.1">
    <property type="nucleotide sequence ID" value="XM_033537430.1"/>
</dbReference>
<dbReference type="PROSITE" id="PS00455">
    <property type="entry name" value="AMP_BINDING"/>
    <property type="match status" value="1"/>
</dbReference>
<dbReference type="Pfam" id="PF00501">
    <property type="entry name" value="AMP-binding"/>
    <property type="match status" value="1"/>
</dbReference>
<dbReference type="InterPro" id="IPR042099">
    <property type="entry name" value="ANL_N_sf"/>
</dbReference>
<dbReference type="Proteomes" id="UP000799438">
    <property type="component" value="Unassembled WGS sequence"/>
</dbReference>
<dbReference type="EMBL" id="ML995500">
    <property type="protein sequence ID" value="KAF2137731.1"/>
    <property type="molecule type" value="Genomic_DNA"/>
</dbReference>
<dbReference type="InterPro" id="IPR000873">
    <property type="entry name" value="AMP-dep_synth/lig_dom"/>
</dbReference>
<keyword evidence="3" id="KW-1185">Reference proteome</keyword>
<dbReference type="GO" id="GO:0031956">
    <property type="term" value="F:medium-chain fatty acid-CoA ligase activity"/>
    <property type="evidence" value="ECO:0007669"/>
    <property type="project" value="TreeGrafter"/>
</dbReference>
<dbReference type="GeneID" id="54294926"/>
<dbReference type="Gene3D" id="3.30.300.30">
    <property type="match status" value="1"/>
</dbReference>
<evidence type="ECO:0000259" key="1">
    <source>
        <dbReference type="Pfam" id="PF00501"/>
    </source>
</evidence>
<dbReference type="OrthoDB" id="10253869at2759"/>
<evidence type="ECO:0000313" key="3">
    <source>
        <dbReference type="Proteomes" id="UP000799438"/>
    </source>
</evidence>
<evidence type="ECO:0000313" key="2">
    <source>
        <dbReference type="EMBL" id="KAF2137731.1"/>
    </source>
</evidence>